<name>A0AAV4UFW8_9ARAC</name>
<organism evidence="1 2">
    <name type="scientific">Caerostris darwini</name>
    <dbReference type="NCBI Taxonomy" id="1538125"/>
    <lineage>
        <taxon>Eukaryota</taxon>
        <taxon>Metazoa</taxon>
        <taxon>Ecdysozoa</taxon>
        <taxon>Arthropoda</taxon>
        <taxon>Chelicerata</taxon>
        <taxon>Arachnida</taxon>
        <taxon>Araneae</taxon>
        <taxon>Araneomorphae</taxon>
        <taxon>Entelegynae</taxon>
        <taxon>Araneoidea</taxon>
        <taxon>Araneidae</taxon>
        <taxon>Caerostris</taxon>
    </lineage>
</organism>
<gene>
    <name evidence="1" type="ORF">CDAR_98551</name>
</gene>
<proteinExistence type="predicted"/>
<keyword evidence="2" id="KW-1185">Reference proteome</keyword>
<dbReference type="Proteomes" id="UP001054837">
    <property type="component" value="Unassembled WGS sequence"/>
</dbReference>
<evidence type="ECO:0000313" key="2">
    <source>
        <dbReference type="Proteomes" id="UP001054837"/>
    </source>
</evidence>
<comment type="caution">
    <text evidence="1">The sequence shown here is derived from an EMBL/GenBank/DDBJ whole genome shotgun (WGS) entry which is preliminary data.</text>
</comment>
<accession>A0AAV4UFW8</accession>
<sequence length="99" mass="10834">MSHYPIKLLGDHHKELFQNTQPNTKPAHGQHDSKTAIQSIDNFISGEVSFFNVSKQTAKQTPLATALGEFELFGKGRAVEKGGVSSRPCHHCGPDSCCR</sequence>
<dbReference type="AlphaFoldDB" id="A0AAV4UFW8"/>
<dbReference type="EMBL" id="BPLQ01011207">
    <property type="protein sequence ID" value="GIY56656.1"/>
    <property type="molecule type" value="Genomic_DNA"/>
</dbReference>
<protein>
    <submittedName>
        <fullName evidence="1">Uncharacterized protein</fullName>
    </submittedName>
</protein>
<evidence type="ECO:0000313" key="1">
    <source>
        <dbReference type="EMBL" id="GIY56656.1"/>
    </source>
</evidence>
<reference evidence="1 2" key="1">
    <citation type="submission" date="2021-06" db="EMBL/GenBank/DDBJ databases">
        <title>Caerostris darwini draft genome.</title>
        <authorList>
            <person name="Kono N."/>
            <person name="Arakawa K."/>
        </authorList>
    </citation>
    <scope>NUCLEOTIDE SEQUENCE [LARGE SCALE GENOMIC DNA]</scope>
</reference>